<dbReference type="GO" id="GO:0070971">
    <property type="term" value="C:endoplasmic reticulum exit site"/>
    <property type="evidence" value="ECO:0007669"/>
    <property type="project" value="TreeGrafter"/>
</dbReference>
<evidence type="ECO:0000313" key="5">
    <source>
        <dbReference type="EMBL" id="KAF6143807.1"/>
    </source>
</evidence>
<dbReference type="SUPFAM" id="SSF81995">
    <property type="entry name" value="beta-sandwich domain of Sec23/24"/>
    <property type="match status" value="1"/>
</dbReference>
<dbReference type="SUPFAM" id="SSF82919">
    <property type="entry name" value="Zn-finger domain of Sec23/24"/>
    <property type="match status" value="1"/>
</dbReference>
<dbReference type="Pfam" id="PF04811">
    <property type="entry name" value="Sec23_trunk"/>
    <property type="match status" value="1"/>
</dbReference>
<feature type="domain" description="Sec23/Sec24 trunk" evidence="4">
    <location>
        <begin position="498"/>
        <end position="738"/>
    </location>
</feature>
<evidence type="ECO:0000256" key="2">
    <source>
        <dbReference type="SAM" id="MobiDB-lite"/>
    </source>
</evidence>
<dbReference type="Gene3D" id="2.30.30.380">
    <property type="entry name" value="Zn-finger domain of Sec23/24"/>
    <property type="match status" value="1"/>
</dbReference>
<dbReference type="OrthoDB" id="49016at2759"/>
<evidence type="ECO:0000313" key="6">
    <source>
        <dbReference type="Proteomes" id="UP000541444"/>
    </source>
</evidence>
<comment type="similarity">
    <text evidence="1">Belongs to the SEC23/SEC24 family. SEC24 subfamily.</text>
</comment>
<feature type="compositionally biased region" description="Low complexity" evidence="2">
    <location>
        <begin position="100"/>
        <end position="112"/>
    </location>
</feature>
<name>A0A7J7LME0_9MAGN</name>
<protein>
    <submittedName>
        <fullName evidence="5">Uncharacterized protein</fullName>
    </submittedName>
</protein>
<feature type="compositionally biased region" description="Pro residues" evidence="2">
    <location>
        <begin position="237"/>
        <end position="246"/>
    </location>
</feature>
<dbReference type="Pfam" id="PF04810">
    <property type="entry name" value="zf-Sec23_Sec24"/>
    <property type="match status" value="1"/>
</dbReference>
<dbReference type="PANTHER" id="PTHR13803">
    <property type="entry name" value="SEC24-RELATED PROTEIN"/>
    <property type="match status" value="1"/>
</dbReference>
<proteinExistence type="inferred from homology"/>
<dbReference type="GO" id="GO:0006886">
    <property type="term" value="P:intracellular protein transport"/>
    <property type="evidence" value="ECO:0007669"/>
    <property type="project" value="InterPro"/>
</dbReference>
<dbReference type="GO" id="GO:0000149">
    <property type="term" value="F:SNARE binding"/>
    <property type="evidence" value="ECO:0007669"/>
    <property type="project" value="TreeGrafter"/>
</dbReference>
<dbReference type="InterPro" id="IPR006896">
    <property type="entry name" value="Sec23/24_trunk_dom"/>
</dbReference>
<dbReference type="InterPro" id="IPR050550">
    <property type="entry name" value="SEC23_SEC24_subfamily"/>
</dbReference>
<feature type="non-terminal residue" evidence="5">
    <location>
        <position position="1"/>
    </location>
</feature>
<evidence type="ECO:0000256" key="1">
    <source>
        <dbReference type="ARBA" id="ARBA00008334"/>
    </source>
</evidence>
<feature type="compositionally biased region" description="Polar residues" evidence="2">
    <location>
        <begin position="12"/>
        <end position="49"/>
    </location>
</feature>
<dbReference type="InterPro" id="IPR036465">
    <property type="entry name" value="vWFA_dom_sf"/>
</dbReference>
<evidence type="ECO:0000259" key="4">
    <source>
        <dbReference type="Pfam" id="PF04811"/>
    </source>
</evidence>
<dbReference type="Gene3D" id="3.40.50.410">
    <property type="entry name" value="von Willebrand factor, type A domain"/>
    <property type="match status" value="1"/>
</dbReference>
<feature type="domain" description="Zinc finger Sec23/Sec24-type" evidence="3">
    <location>
        <begin position="423"/>
        <end position="461"/>
    </location>
</feature>
<dbReference type="SUPFAM" id="SSF53300">
    <property type="entry name" value="vWA-like"/>
    <property type="match status" value="1"/>
</dbReference>
<dbReference type="InterPro" id="IPR006895">
    <property type="entry name" value="Znf_Sec23_Sec24"/>
</dbReference>
<dbReference type="GO" id="GO:0008270">
    <property type="term" value="F:zinc ion binding"/>
    <property type="evidence" value="ECO:0007669"/>
    <property type="project" value="InterPro"/>
</dbReference>
<dbReference type="Gene3D" id="2.60.40.1670">
    <property type="entry name" value="beta-sandwich domain of Sec23/24"/>
    <property type="match status" value="1"/>
</dbReference>
<dbReference type="AlphaFoldDB" id="A0A7J7LME0"/>
<sequence>MAYPGVPRQGQYPHNSNNPNVQRTPNSLAENMQNLQINRPQVPSSTMPGSSGPRPPPFTVPGSSGPRPPPFTVPGSSGPRPPPSTMPGSSGQRPAPFGAPSYMPSPLSGSPPSSIPPPSALPSSVYSNTSPLSHAVQGPSSFPRAGPPPAGPLQTSGRPTGSPFSQPPPFGPRPSLGALPSTGPTAPGPNARGPLINGPPFVARGPTPSATPPSFTNTQYPQPMVESRGPRFGQTVPPFPGSPPSVSPFDYASQPAPPFSMNSQGVPPSLAPPYGHTMTSMQSPQGTLPGGAYIPPPRMYGMPPVVTPEMGGQFPLPGGQRSGSSKIDPNQIPRPIPASSVVVYETRQGGQPNSPPPASSDYVVKDTGNCSPRYMRCSINQIPCTGDLLSTSSMQLTLMVQPLALPHPSEEPIQVVDFGDIGPVRCSRCKGYINPFMKFVDQGKHFTCNLCGFTDETPRDYHCNLGPDGRRRDADDRPELCRGTVEFVATKEYMVRDPMPAVFFFLVDVSMNAIQTGATAAACSGISQAIADLPEGPRTMVGIATFDSTIHFYNLKRVLQQPLMLIVPDVQDVYTPLQTDVIVQLAECRQHLEQLLENIPTMFQSNRVAESAFAAAAKAAFLAMKNTGGKLLVFQSVLPSVGFGALAARETEGRTNASAGEKEAHKLLQPADKTLKTMAIEFAEYQVCVDIFITTQTYVDIASISVVPRTTGGQVYYYYPFSALSDSAKLYNDLRWNITRPQGFEAVMRVRCSQGLQVQEYSGSFCKRIPTDVDLPAV</sequence>
<comment type="caution">
    <text evidence="5">The sequence shown here is derived from an EMBL/GenBank/DDBJ whole genome shotgun (WGS) entry which is preliminary data.</text>
</comment>
<feature type="region of interest" description="Disordered" evidence="2">
    <location>
        <begin position="1"/>
        <end position="254"/>
    </location>
</feature>
<organism evidence="5 6">
    <name type="scientific">Kingdonia uniflora</name>
    <dbReference type="NCBI Taxonomy" id="39325"/>
    <lineage>
        <taxon>Eukaryota</taxon>
        <taxon>Viridiplantae</taxon>
        <taxon>Streptophyta</taxon>
        <taxon>Embryophyta</taxon>
        <taxon>Tracheophyta</taxon>
        <taxon>Spermatophyta</taxon>
        <taxon>Magnoliopsida</taxon>
        <taxon>Ranunculales</taxon>
        <taxon>Circaeasteraceae</taxon>
        <taxon>Kingdonia</taxon>
    </lineage>
</organism>
<dbReference type="Proteomes" id="UP000541444">
    <property type="component" value="Unassembled WGS sequence"/>
</dbReference>
<feature type="compositionally biased region" description="Polar residues" evidence="2">
    <location>
        <begin position="212"/>
        <end position="221"/>
    </location>
</feature>
<dbReference type="PANTHER" id="PTHR13803:SF4">
    <property type="entry name" value="SECRETORY 24CD, ISOFORM C"/>
    <property type="match status" value="1"/>
</dbReference>
<reference evidence="5 6" key="1">
    <citation type="journal article" date="2020" name="IScience">
        <title>Genome Sequencing of the Endangered Kingdonia uniflora (Circaeasteraceae, Ranunculales) Reveals Potential Mechanisms of Evolutionary Specialization.</title>
        <authorList>
            <person name="Sun Y."/>
            <person name="Deng T."/>
            <person name="Zhang A."/>
            <person name="Moore M.J."/>
            <person name="Landis J.B."/>
            <person name="Lin N."/>
            <person name="Zhang H."/>
            <person name="Zhang X."/>
            <person name="Huang J."/>
            <person name="Zhang X."/>
            <person name="Sun H."/>
            <person name="Wang H."/>
        </authorList>
    </citation>
    <scope>NUCLEOTIDE SEQUENCE [LARGE SCALE GENOMIC DNA]</scope>
    <source>
        <strain evidence="5">TB1705</strain>
        <tissue evidence="5">Leaf</tissue>
    </source>
</reference>
<feature type="region of interest" description="Disordered" evidence="2">
    <location>
        <begin position="313"/>
        <end position="335"/>
    </location>
</feature>
<keyword evidence="6" id="KW-1185">Reference proteome</keyword>
<evidence type="ECO:0000259" key="3">
    <source>
        <dbReference type="Pfam" id="PF04810"/>
    </source>
</evidence>
<dbReference type="GO" id="GO:0090110">
    <property type="term" value="P:COPII-coated vesicle cargo loading"/>
    <property type="evidence" value="ECO:0007669"/>
    <property type="project" value="TreeGrafter"/>
</dbReference>
<dbReference type="EMBL" id="JACGCM010002180">
    <property type="protein sequence ID" value="KAF6143807.1"/>
    <property type="molecule type" value="Genomic_DNA"/>
</dbReference>
<accession>A0A7J7LME0</accession>
<gene>
    <name evidence="5" type="ORF">GIB67_016728</name>
</gene>
<dbReference type="InterPro" id="IPR036174">
    <property type="entry name" value="Znf_Sec23_Sec24_sf"/>
</dbReference>
<dbReference type="GO" id="GO:0030127">
    <property type="term" value="C:COPII vesicle coat"/>
    <property type="evidence" value="ECO:0007669"/>
    <property type="project" value="InterPro"/>
</dbReference>